<feature type="domain" description="Sushi" evidence="10">
    <location>
        <begin position="409"/>
        <end position="464"/>
    </location>
</feature>
<feature type="domain" description="Sushi" evidence="10">
    <location>
        <begin position="233"/>
        <end position="290"/>
    </location>
</feature>
<evidence type="ECO:0000256" key="5">
    <source>
        <dbReference type="ARBA" id="ARBA00023136"/>
    </source>
</evidence>
<evidence type="ECO:0000256" key="1">
    <source>
        <dbReference type="ARBA" id="ARBA00004370"/>
    </source>
</evidence>
<evidence type="ECO:0000256" key="4">
    <source>
        <dbReference type="ARBA" id="ARBA00022737"/>
    </source>
</evidence>
<feature type="disulfide bond" evidence="8">
    <location>
        <begin position="377"/>
        <end position="404"/>
    </location>
</feature>
<dbReference type="SUPFAM" id="SSF57535">
    <property type="entry name" value="Complement control module/SCR domain"/>
    <property type="match status" value="8"/>
</dbReference>
<evidence type="ECO:0000256" key="6">
    <source>
        <dbReference type="ARBA" id="ARBA00023157"/>
    </source>
</evidence>
<keyword evidence="5" id="KW-0472">Membrane</keyword>
<feature type="compositionally biased region" description="Low complexity" evidence="9">
    <location>
        <begin position="497"/>
        <end position="540"/>
    </location>
</feature>
<evidence type="ECO:0000256" key="3">
    <source>
        <dbReference type="ARBA" id="ARBA00022729"/>
    </source>
</evidence>
<feature type="disulfide bond" evidence="8">
    <location>
        <begin position="87"/>
        <end position="114"/>
    </location>
</feature>
<dbReference type="EnsemblMetazoa" id="Aqu2.1.22149_001">
    <property type="protein sequence ID" value="Aqu2.1.22149_001"/>
    <property type="gene ID" value="Aqu2.1.22149"/>
</dbReference>
<evidence type="ECO:0000259" key="10">
    <source>
        <dbReference type="PROSITE" id="PS50923"/>
    </source>
</evidence>
<comment type="caution">
    <text evidence="8">Lacks conserved residue(s) required for the propagation of feature annotation.</text>
</comment>
<feature type="domain" description="Sushi" evidence="10">
    <location>
        <begin position="59"/>
        <end position="116"/>
    </location>
</feature>
<name>A0A1X7U3N7_AMPQE</name>
<feature type="disulfide bond" evidence="8">
    <location>
        <begin position="145"/>
        <end position="172"/>
    </location>
</feature>
<dbReference type="InParanoid" id="A0A1X7U3N7"/>
<feature type="disulfide bond" evidence="8">
    <location>
        <begin position="319"/>
        <end position="346"/>
    </location>
</feature>
<dbReference type="GO" id="GO:0016020">
    <property type="term" value="C:membrane"/>
    <property type="evidence" value="ECO:0007669"/>
    <property type="project" value="UniProtKB-SubCell"/>
</dbReference>
<comment type="subcellular location">
    <subcellularLocation>
        <location evidence="1">Membrane</location>
    </subcellularLocation>
</comment>
<keyword evidence="4" id="KW-0677">Repeat</keyword>
<dbReference type="OrthoDB" id="5804959at2759"/>
<accession>A0A1X7U3N7</accession>
<dbReference type="InterPro" id="IPR000436">
    <property type="entry name" value="Sushi_SCR_CCP_dom"/>
</dbReference>
<dbReference type="FunFam" id="2.10.70.10:FF:000011">
    <property type="entry name" value="CUB and sushi domain-containing protein 3 isoform A"/>
    <property type="match status" value="5"/>
</dbReference>
<reference evidence="11" key="1">
    <citation type="submission" date="2017-05" db="UniProtKB">
        <authorList>
            <consortium name="EnsemblMetazoa"/>
        </authorList>
    </citation>
    <scope>IDENTIFICATION</scope>
</reference>
<dbReference type="Pfam" id="PF00084">
    <property type="entry name" value="Sushi"/>
    <property type="match status" value="8"/>
</dbReference>
<feature type="disulfide bond" evidence="8">
    <location>
        <begin position="261"/>
        <end position="288"/>
    </location>
</feature>
<feature type="disulfide bond" evidence="8">
    <location>
        <begin position="203"/>
        <end position="230"/>
    </location>
</feature>
<dbReference type="PANTHER" id="PTHR46393">
    <property type="entry name" value="SUSHI DOMAIN-CONTAINING PROTEIN"/>
    <property type="match status" value="1"/>
</dbReference>
<keyword evidence="2 8" id="KW-0768">Sushi</keyword>
<evidence type="ECO:0000256" key="9">
    <source>
        <dbReference type="SAM" id="MobiDB-lite"/>
    </source>
</evidence>
<evidence type="ECO:0000256" key="7">
    <source>
        <dbReference type="ARBA" id="ARBA00023180"/>
    </source>
</evidence>
<evidence type="ECO:0000256" key="8">
    <source>
        <dbReference type="PROSITE-ProRule" id="PRU00302"/>
    </source>
</evidence>
<feature type="domain" description="Sushi" evidence="10">
    <location>
        <begin position="291"/>
        <end position="348"/>
    </location>
</feature>
<dbReference type="SMART" id="SM00032">
    <property type="entry name" value="CCP"/>
    <property type="match status" value="8"/>
</dbReference>
<keyword evidence="3" id="KW-0732">Signal</keyword>
<feature type="domain" description="Sushi" evidence="10">
    <location>
        <begin position="349"/>
        <end position="406"/>
    </location>
</feature>
<evidence type="ECO:0000313" key="11">
    <source>
        <dbReference type="EnsemblMetazoa" id="Aqu2.1.22149_001"/>
    </source>
</evidence>
<dbReference type="CDD" id="cd00033">
    <property type="entry name" value="CCP"/>
    <property type="match status" value="7"/>
</dbReference>
<keyword evidence="7" id="KW-0325">Glycoprotein</keyword>
<dbReference type="AlphaFoldDB" id="A0A1X7U3N7"/>
<organism evidence="11">
    <name type="scientific">Amphimedon queenslandica</name>
    <name type="common">Sponge</name>
    <dbReference type="NCBI Taxonomy" id="400682"/>
    <lineage>
        <taxon>Eukaryota</taxon>
        <taxon>Metazoa</taxon>
        <taxon>Porifera</taxon>
        <taxon>Demospongiae</taxon>
        <taxon>Heteroscleromorpha</taxon>
        <taxon>Haplosclerida</taxon>
        <taxon>Niphatidae</taxon>
        <taxon>Amphimedon</taxon>
    </lineage>
</organism>
<sequence>VVDCGTPPSVLNASHSQLDGDTQYGARVQYNCSTGFNINGNDTISCLLNASWSLPTPSCYCSNPGEPANGYTNDNVFTYQSTVQYHCNEGYQLSGDSSIECTANGNWNNTLPNCVIINCTDPGTPTNGTRNGMDIYYNSTVSYSCNTGYNLTGAASITCLATGLWSAPVPSCPPVNCGDPGIPTNGNKSSSVYTYNSVVFFQCSSGYFLSGPVSLICLLNGSWNDTAPTCNPVNCGDPGTPTNGTRNGTVFTFNSTVLYLCDTGYTITGATSLTCLSNGLWDASVPSCDIVNCSDPGEPTNGMLQGGTFTYNSVVTYNCSVGYNLTGATSLTCLADGSWSASVPSCPPVNCGDPGTPINGSKSSSVYTYSSVVSYQCISEYSISGADTLSCLSTGLWNGSAPYCYPDCIDPGNPSNGQRTGDTFNYNSVLSYTCNTGYNLTGESSITCLSNGTWINCSDPGTPTNGEGLGIYSHMELRWFIALLQFRRAFTSSSEVSTLSQTTTSSMQRSSSLSSLVNPPSTTQPTLSMSSATTLSTSSTVMPTTSADDISKSRRKSRKLNVPATTNLTSPILFSNLYNSMSKDSKAAPSEEHPVPDYDDPALTLKHETTPQTFTNLLYSELEALKTEDDNKYPTEDYDNENIANVVLPPPIYLDVDDDTKGVANSLYFIQEEAEEKDEGGAGAVYFTLDEDAATESGDKKDLPVYFTLENERKTVPKFNARKLAKRNTIAFVQPGESEDEIYGQIERSSNPMIHRDSLILSTIIGSGQFGNVCKGQWKKTNGDTIDVAVGNDASLSIYRETFPGGKWFLSTLSPATCSRSFYDYNISFYTSSLNIGSTYNVTLAIWKQVGSKTYEKDPATIQHYTYTHTNNRRKKRATLNTAPFSSAVGIRKGSFVGAYLYTTANALPITGIRYTSRIGACVSKNSASATTITCSFNHYYVVHAEADV</sequence>
<evidence type="ECO:0000256" key="2">
    <source>
        <dbReference type="ARBA" id="ARBA00022659"/>
    </source>
</evidence>
<feature type="domain" description="Sushi" evidence="10">
    <location>
        <begin position="175"/>
        <end position="232"/>
    </location>
</feature>
<dbReference type="InterPro" id="IPR035976">
    <property type="entry name" value="Sushi/SCR/CCP_sf"/>
</dbReference>
<feature type="domain" description="Sushi" evidence="10">
    <location>
        <begin position="117"/>
        <end position="174"/>
    </location>
</feature>
<dbReference type="Gene3D" id="2.10.70.10">
    <property type="entry name" value="Complement Module, domain 1"/>
    <property type="match status" value="8"/>
</dbReference>
<protein>
    <recommendedName>
        <fullName evidence="10">Sushi domain-containing protein</fullName>
    </recommendedName>
</protein>
<feature type="domain" description="Sushi" evidence="10">
    <location>
        <begin position="2"/>
        <end position="57"/>
    </location>
</feature>
<feature type="region of interest" description="Disordered" evidence="9">
    <location>
        <begin position="497"/>
        <end position="560"/>
    </location>
</feature>
<dbReference type="PANTHER" id="PTHR46393:SF7">
    <property type="entry name" value="COMPLEMENT C2"/>
    <property type="match status" value="1"/>
</dbReference>
<dbReference type="PROSITE" id="PS50923">
    <property type="entry name" value="SUSHI"/>
    <property type="match status" value="8"/>
</dbReference>
<keyword evidence="6 8" id="KW-1015">Disulfide bond</keyword>
<proteinExistence type="predicted"/>
<dbReference type="Gene3D" id="3.30.200.20">
    <property type="entry name" value="Phosphorylase Kinase, domain 1"/>
    <property type="match status" value="1"/>
</dbReference>